<dbReference type="NCBIfam" id="TIGR03506">
    <property type="entry name" value="FlgEFG_subfam"/>
    <property type="match status" value="1"/>
</dbReference>
<dbReference type="RefSeq" id="WP_058122998.1">
    <property type="nucleotide sequence ID" value="NZ_CYRX01000011.1"/>
</dbReference>
<gene>
    <name evidence="9" type="primary">flgF</name>
    <name evidence="9" type="ORF">THS5294_01198</name>
</gene>
<dbReference type="PANTHER" id="PTHR30435">
    <property type="entry name" value="FLAGELLAR PROTEIN"/>
    <property type="match status" value="1"/>
</dbReference>
<comment type="subcellular location">
    <subcellularLocation>
        <location evidence="1 6">Bacterial flagellum basal body</location>
    </subcellularLocation>
</comment>
<evidence type="ECO:0000256" key="1">
    <source>
        <dbReference type="ARBA" id="ARBA00004117"/>
    </source>
</evidence>
<evidence type="ECO:0000259" key="8">
    <source>
        <dbReference type="Pfam" id="PF22692"/>
    </source>
</evidence>
<comment type="subunit">
    <text evidence="4 6">The basal body constitutes a major portion of the flagellar organelle and consists of five rings (E,L,P,S, and M) mounted on a central rod. The rod consists of about 26 subunits of FlgG in the distal portion, and FlgB, FlgC and FlgF are thought to build up the proximal portion of the rod with about 6 subunits each.</text>
</comment>
<evidence type="ECO:0000256" key="4">
    <source>
        <dbReference type="ARBA" id="ARBA00038560"/>
    </source>
</evidence>
<evidence type="ECO:0000256" key="5">
    <source>
        <dbReference type="ARBA" id="ARBA00040228"/>
    </source>
</evidence>
<protein>
    <recommendedName>
        <fullName evidence="5 6">Flagellar basal-body rod protein FlgF</fullName>
    </recommendedName>
</protein>
<dbReference type="InterPro" id="IPR020013">
    <property type="entry name" value="Flagellar_FlgE/F/G"/>
</dbReference>
<comment type="similarity">
    <text evidence="2 6">Belongs to the flagella basal body rod proteins family.</text>
</comment>
<reference evidence="9 10" key="1">
    <citation type="submission" date="2015-09" db="EMBL/GenBank/DDBJ databases">
        <authorList>
            <consortium name="Swine Surveillance"/>
        </authorList>
    </citation>
    <scope>NUCLEOTIDE SEQUENCE [LARGE SCALE GENOMIC DNA]</scope>
    <source>
        <strain evidence="9 10">CECT 5294</strain>
    </source>
</reference>
<dbReference type="SUPFAM" id="SSF117143">
    <property type="entry name" value="Flagellar hook protein flgE"/>
    <property type="match status" value="1"/>
</dbReference>
<dbReference type="AlphaFoldDB" id="A0A0P1EY39"/>
<dbReference type="STRING" id="266809.PM03_09510"/>
<dbReference type="Proteomes" id="UP000051298">
    <property type="component" value="Unassembled WGS sequence"/>
</dbReference>
<evidence type="ECO:0000313" key="9">
    <source>
        <dbReference type="EMBL" id="CUH59909.1"/>
    </source>
</evidence>
<dbReference type="EMBL" id="CYRX01000011">
    <property type="protein sequence ID" value="CUH59909.1"/>
    <property type="molecule type" value="Genomic_DNA"/>
</dbReference>
<sequence>MDRNIHIALNNMRNVSTELSVNAQNMANLNVPGYRADLSVTREAKFLEAFDQFRSRVFSQQSDGALFSSEQGGLQSTGETMDVAIRGDGYFYIAPTAGGDAALSRRGDFGLDADRFVIDGAGNRLLDTELEPIQLPDARRVVIEETGQIQLELQGLPEGTFVPGPIIATTVAEDTQLIKSVDGHIRPAAPGGLPEPDQRARLSQGFLENSNVNTITALVENIENQRQFEMSVKFISVAQELDEGTSQLMRLPNG</sequence>
<organism evidence="9 10">
    <name type="scientific">Thalassobacter stenotrophicus</name>
    <dbReference type="NCBI Taxonomy" id="266809"/>
    <lineage>
        <taxon>Bacteria</taxon>
        <taxon>Pseudomonadati</taxon>
        <taxon>Pseudomonadota</taxon>
        <taxon>Alphaproteobacteria</taxon>
        <taxon>Rhodobacterales</taxon>
        <taxon>Roseobacteraceae</taxon>
        <taxon>Thalassobacter</taxon>
    </lineage>
</organism>
<evidence type="ECO:0000256" key="6">
    <source>
        <dbReference type="RuleBase" id="RU362116"/>
    </source>
</evidence>
<dbReference type="eggNOG" id="COG4787">
    <property type="taxonomic scope" value="Bacteria"/>
</dbReference>
<dbReference type="GO" id="GO:0030694">
    <property type="term" value="C:bacterial-type flagellum basal body, rod"/>
    <property type="evidence" value="ECO:0007669"/>
    <property type="project" value="UniProtKB-UniRule"/>
</dbReference>
<dbReference type="InterPro" id="IPR037925">
    <property type="entry name" value="FlgE/F/G-like"/>
</dbReference>
<dbReference type="InterPro" id="IPR053967">
    <property type="entry name" value="LlgE_F_G-like_D1"/>
</dbReference>
<evidence type="ECO:0000259" key="7">
    <source>
        <dbReference type="Pfam" id="PF06429"/>
    </source>
</evidence>
<keyword evidence="3 6" id="KW-0975">Bacterial flagellum</keyword>
<dbReference type="Pfam" id="PF22692">
    <property type="entry name" value="LlgE_F_G_D1"/>
    <property type="match status" value="1"/>
</dbReference>
<evidence type="ECO:0000256" key="2">
    <source>
        <dbReference type="ARBA" id="ARBA00009677"/>
    </source>
</evidence>
<accession>A0A0P1EY39</accession>
<dbReference type="PANTHER" id="PTHR30435:SF18">
    <property type="entry name" value="FLAGELLAR BASAL-BODY ROD PROTEIN FLGF"/>
    <property type="match status" value="1"/>
</dbReference>
<dbReference type="GO" id="GO:0071978">
    <property type="term" value="P:bacterial-type flagellum-dependent swarming motility"/>
    <property type="evidence" value="ECO:0007669"/>
    <property type="project" value="TreeGrafter"/>
</dbReference>
<name>A0A0P1EY39_9RHOB</name>
<dbReference type="Pfam" id="PF06429">
    <property type="entry name" value="Flg_bbr_C"/>
    <property type="match status" value="1"/>
</dbReference>
<proteinExistence type="inferred from homology"/>
<dbReference type="InterPro" id="IPR010930">
    <property type="entry name" value="Flg_bb/hook_C_dom"/>
</dbReference>
<feature type="domain" description="Flagellar hook protein FlgE/F/G-like D1" evidence="8">
    <location>
        <begin position="84"/>
        <end position="150"/>
    </location>
</feature>
<evidence type="ECO:0000313" key="10">
    <source>
        <dbReference type="Proteomes" id="UP000051298"/>
    </source>
</evidence>
<evidence type="ECO:0000256" key="3">
    <source>
        <dbReference type="ARBA" id="ARBA00023143"/>
    </source>
</evidence>
<feature type="domain" description="Flagellar basal-body/hook protein C-terminal" evidence="7">
    <location>
        <begin position="204"/>
        <end position="248"/>
    </location>
</feature>